<dbReference type="FunFam" id="2.60.120.1440:FF:000001">
    <property type="entry name" value="Putative anti-sigma factor"/>
    <property type="match status" value="1"/>
</dbReference>
<dbReference type="Gene3D" id="2.60.120.1440">
    <property type="match status" value="1"/>
</dbReference>
<accession>A0A1V9EP69</accession>
<feature type="domain" description="Protein FecR C-terminal" evidence="3">
    <location>
        <begin position="333"/>
        <end position="400"/>
    </location>
</feature>
<dbReference type="Gene3D" id="3.55.50.30">
    <property type="match status" value="1"/>
</dbReference>
<dbReference type="Pfam" id="PF16344">
    <property type="entry name" value="FecR_C"/>
    <property type="match status" value="1"/>
</dbReference>
<dbReference type="InterPro" id="IPR012373">
    <property type="entry name" value="Ferrdict_sens_TM"/>
</dbReference>
<evidence type="ECO:0000313" key="5">
    <source>
        <dbReference type="Proteomes" id="UP000192276"/>
    </source>
</evidence>
<organism evidence="4 5">
    <name type="scientific">Niastella populi</name>
    <dbReference type="NCBI Taxonomy" id="550983"/>
    <lineage>
        <taxon>Bacteria</taxon>
        <taxon>Pseudomonadati</taxon>
        <taxon>Bacteroidota</taxon>
        <taxon>Chitinophagia</taxon>
        <taxon>Chitinophagales</taxon>
        <taxon>Chitinophagaceae</taxon>
        <taxon>Niastella</taxon>
    </lineage>
</organism>
<evidence type="ECO:0000259" key="2">
    <source>
        <dbReference type="Pfam" id="PF04773"/>
    </source>
</evidence>
<dbReference type="EMBL" id="LWBP01000238">
    <property type="protein sequence ID" value="OQP47881.1"/>
    <property type="molecule type" value="Genomic_DNA"/>
</dbReference>
<reference evidence="5" key="1">
    <citation type="submission" date="2016-04" db="EMBL/GenBank/DDBJ databases">
        <authorList>
            <person name="Chen L."/>
            <person name="Zhuang W."/>
            <person name="Wang G."/>
        </authorList>
    </citation>
    <scope>NUCLEOTIDE SEQUENCE [LARGE SCALE GENOMIC DNA]</scope>
    <source>
        <strain evidence="5">208</strain>
    </source>
</reference>
<sequence>MTSKDPILPKVIVKLLHKYVKGRLSRKESRQLENWAQQNENNPKLLEEIKNQKRFTSDLTAFDSFSWEDISQKLAVSGVPIIENTKVRPMVQRWHFMAAAALLIMAVAVYLLTEINRNVNENKPSEVIAKQNDIAPGKYKARLTLADGSTIILDSINTDSLTRQGTAKLANENGRLVYKAGKFEGGSIAVWNTLTTVKAETYQLLLSDGSKVWLNSGSSIRYPVHFVGNERKVEITGEAYFEVTHNSRQPFIVKANSMEVQVLGTTFNINAYPDEGAIKTTLVAGKVKVLNRAASTEQSAVLAPGQQAQLQSEKISVARQVNIDQAVAWRYGRFQFDRDDIKTVMRQIARWYDVEVSYEGEITNKEFWGKVSRDLNASEMLKVLEVYGVHFKIDGKRIIVTQ</sequence>
<dbReference type="STRING" id="550983.A4R26_31685"/>
<keyword evidence="1" id="KW-0472">Membrane</keyword>
<name>A0A1V9EP69_9BACT</name>
<dbReference type="PANTHER" id="PTHR30273">
    <property type="entry name" value="PERIPLASMIC SIGNAL SENSOR AND SIGMA FACTOR ACTIVATOR FECR-RELATED"/>
    <property type="match status" value="1"/>
</dbReference>
<dbReference type="Proteomes" id="UP000192276">
    <property type="component" value="Unassembled WGS sequence"/>
</dbReference>
<evidence type="ECO:0000256" key="1">
    <source>
        <dbReference type="SAM" id="Phobius"/>
    </source>
</evidence>
<gene>
    <name evidence="4" type="ORF">A4R26_31685</name>
</gene>
<dbReference type="AlphaFoldDB" id="A0A1V9EP69"/>
<feature type="domain" description="FecR protein" evidence="2">
    <location>
        <begin position="193"/>
        <end position="288"/>
    </location>
</feature>
<dbReference type="InterPro" id="IPR032508">
    <property type="entry name" value="FecR_C"/>
</dbReference>
<evidence type="ECO:0000313" key="4">
    <source>
        <dbReference type="EMBL" id="OQP47881.1"/>
    </source>
</evidence>
<feature type="transmembrane region" description="Helical" evidence="1">
    <location>
        <begin position="94"/>
        <end position="113"/>
    </location>
</feature>
<dbReference type="RefSeq" id="WP_081170403.1">
    <property type="nucleotide sequence ID" value="NZ_LWBP01000238.1"/>
</dbReference>
<protein>
    <recommendedName>
        <fullName evidence="6">Iron dicitrate transport regulator FecR</fullName>
    </recommendedName>
</protein>
<evidence type="ECO:0008006" key="6">
    <source>
        <dbReference type="Google" id="ProtNLM"/>
    </source>
</evidence>
<evidence type="ECO:0000259" key="3">
    <source>
        <dbReference type="Pfam" id="PF16344"/>
    </source>
</evidence>
<keyword evidence="1" id="KW-1133">Transmembrane helix</keyword>
<dbReference type="OrthoDB" id="629393at2"/>
<dbReference type="GO" id="GO:0016989">
    <property type="term" value="F:sigma factor antagonist activity"/>
    <property type="evidence" value="ECO:0007669"/>
    <property type="project" value="TreeGrafter"/>
</dbReference>
<comment type="caution">
    <text evidence="4">The sequence shown here is derived from an EMBL/GenBank/DDBJ whole genome shotgun (WGS) entry which is preliminary data.</text>
</comment>
<keyword evidence="5" id="KW-1185">Reference proteome</keyword>
<dbReference type="PANTHER" id="PTHR30273:SF2">
    <property type="entry name" value="PROTEIN FECR"/>
    <property type="match status" value="1"/>
</dbReference>
<dbReference type="Pfam" id="PF04773">
    <property type="entry name" value="FecR"/>
    <property type="match status" value="1"/>
</dbReference>
<dbReference type="InterPro" id="IPR006860">
    <property type="entry name" value="FecR"/>
</dbReference>
<keyword evidence="1" id="KW-0812">Transmembrane</keyword>
<proteinExistence type="predicted"/>